<evidence type="ECO:0000313" key="3">
    <source>
        <dbReference type="Proteomes" id="UP000315235"/>
    </source>
</evidence>
<sequence length="71" mass="7779">MKEHRYLVSYIVDNQPSSAELSTQDDPLTPDQALERLKALHGASAALTDVQVAPILHPKEKGTTPGHHQQP</sequence>
<proteinExistence type="predicted"/>
<dbReference type="EMBL" id="VJOY01000005">
    <property type="protein sequence ID" value="TRX75291.1"/>
    <property type="molecule type" value="Genomic_DNA"/>
</dbReference>
<keyword evidence="3" id="KW-1185">Reference proteome</keyword>
<dbReference type="RefSeq" id="WP_143488034.1">
    <property type="nucleotide sequence ID" value="NZ_VJOY01000005.1"/>
</dbReference>
<evidence type="ECO:0000256" key="1">
    <source>
        <dbReference type="SAM" id="MobiDB-lite"/>
    </source>
</evidence>
<name>A0A553H0L6_9PSED</name>
<feature type="region of interest" description="Disordered" evidence="1">
    <location>
        <begin position="51"/>
        <end position="71"/>
    </location>
</feature>
<protein>
    <submittedName>
        <fullName evidence="2">Uncharacterized protein</fullName>
    </submittedName>
</protein>
<dbReference type="Proteomes" id="UP000315235">
    <property type="component" value="Unassembled WGS sequence"/>
</dbReference>
<evidence type="ECO:0000313" key="2">
    <source>
        <dbReference type="EMBL" id="TRX75291.1"/>
    </source>
</evidence>
<gene>
    <name evidence="2" type="ORF">FM069_09380</name>
</gene>
<accession>A0A553H0L6</accession>
<comment type="caution">
    <text evidence="2">The sequence shown here is derived from an EMBL/GenBank/DDBJ whole genome shotgun (WGS) entry which is preliminary data.</text>
</comment>
<reference evidence="2 3" key="1">
    <citation type="submission" date="2019-07" db="EMBL/GenBank/DDBJ databases">
        <title>Pseudomonas mangiferae sp. nov., isolated from bark of mango tree in Thailand.</title>
        <authorList>
            <person name="Srisuk N."/>
            <person name="Anurat P."/>
        </authorList>
    </citation>
    <scope>NUCLEOTIDE SEQUENCE [LARGE SCALE GENOMIC DNA]</scope>
    <source>
        <strain evidence="2 3">DMKU_BBB3-04</strain>
    </source>
</reference>
<dbReference type="AlphaFoldDB" id="A0A553H0L6"/>
<dbReference type="OrthoDB" id="6987385at2"/>
<organism evidence="2 3">
    <name type="scientific">Pseudomonas mangiferae</name>
    <dbReference type="NCBI Taxonomy" id="2593654"/>
    <lineage>
        <taxon>Bacteria</taxon>
        <taxon>Pseudomonadati</taxon>
        <taxon>Pseudomonadota</taxon>
        <taxon>Gammaproteobacteria</taxon>
        <taxon>Pseudomonadales</taxon>
        <taxon>Pseudomonadaceae</taxon>
        <taxon>Pseudomonas</taxon>
    </lineage>
</organism>